<evidence type="ECO:0000313" key="2">
    <source>
        <dbReference type="Proteomes" id="UP000655751"/>
    </source>
</evidence>
<dbReference type="Proteomes" id="UP000655751">
    <property type="component" value="Unassembled WGS sequence"/>
</dbReference>
<proteinExistence type="predicted"/>
<name>A0A931N7F0_9NOCA</name>
<dbReference type="Pfam" id="PF08922">
    <property type="entry name" value="DUF1905"/>
    <property type="match status" value="1"/>
</dbReference>
<dbReference type="SUPFAM" id="SSF141694">
    <property type="entry name" value="AF2212/PG0164-like"/>
    <property type="match status" value="1"/>
</dbReference>
<dbReference type="InterPro" id="IPR015018">
    <property type="entry name" value="DUF1905"/>
</dbReference>
<dbReference type="Pfam" id="PF13376">
    <property type="entry name" value="OmdA"/>
    <property type="match status" value="1"/>
</dbReference>
<dbReference type="InterPro" id="IPR037079">
    <property type="entry name" value="AF2212/PG0164-like_sf"/>
</dbReference>
<reference evidence="1" key="1">
    <citation type="submission" date="2020-11" db="EMBL/GenBank/DDBJ databases">
        <title>Nocardia NEAU-351.nov., a novel actinomycete isolated from the cow dung.</title>
        <authorList>
            <person name="Zhang X."/>
        </authorList>
    </citation>
    <scope>NUCLEOTIDE SEQUENCE</scope>
    <source>
        <strain evidence="1">NEAU-351</strain>
    </source>
</reference>
<gene>
    <name evidence="1" type="ORF">IT779_36130</name>
</gene>
<protein>
    <submittedName>
        <fullName evidence="1">DUF1905 domain-containing protein</fullName>
    </submittedName>
</protein>
<keyword evidence="2" id="KW-1185">Reference proteome</keyword>
<dbReference type="EMBL" id="JADMLG010000028">
    <property type="protein sequence ID" value="MBH0781717.1"/>
    <property type="molecule type" value="Genomic_DNA"/>
</dbReference>
<evidence type="ECO:0000313" key="1">
    <source>
        <dbReference type="EMBL" id="MBH0781717.1"/>
    </source>
</evidence>
<dbReference type="Gene3D" id="2.40.30.100">
    <property type="entry name" value="AF2212/PG0164-like"/>
    <property type="match status" value="1"/>
</dbReference>
<dbReference type="AlphaFoldDB" id="A0A931N7F0"/>
<dbReference type="RefSeq" id="WP_196154000.1">
    <property type="nucleotide sequence ID" value="NZ_JADMLG010000028.1"/>
</dbReference>
<organism evidence="1 2">
    <name type="scientific">Nocardia bovistercoris</name>
    <dbReference type="NCBI Taxonomy" id="2785916"/>
    <lineage>
        <taxon>Bacteria</taxon>
        <taxon>Bacillati</taxon>
        <taxon>Actinomycetota</taxon>
        <taxon>Actinomycetes</taxon>
        <taxon>Mycobacteriales</taxon>
        <taxon>Nocardiaceae</taxon>
        <taxon>Nocardia</taxon>
    </lineage>
</organism>
<comment type="caution">
    <text evidence="1">The sequence shown here is derived from an EMBL/GenBank/DDBJ whole genome shotgun (WGS) entry which is preliminary data.</text>
</comment>
<accession>A0A931N7F0</accession>
<sequence length="147" mass="15597">MATFHTTLKPGKGTTTGIEVPAEVVESLGRGKRPPVRVTVNGYTYSNTVAVMNGTYMVSVSAQVRADAGVAAGDTLEVTLELDTSPREVVIPPELDAAMGAETRKVFEGLSASRKKQLTLPISDARTAETKQRRVAKAIESLRAANP</sequence>